<keyword evidence="6 9" id="KW-0378">Hydrolase</keyword>
<keyword evidence="5 9" id="KW-0833">Ubl conjugation pathway</keyword>
<keyword evidence="12" id="KW-1185">Reference proteome</keyword>
<evidence type="ECO:0000256" key="6">
    <source>
        <dbReference type="ARBA" id="ARBA00022801"/>
    </source>
</evidence>
<evidence type="ECO:0000259" key="10">
    <source>
        <dbReference type="PROSITE" id="PS50033"/>
    </source>
</evidence>
<dbReference type="Gene3D" id="3.90.70.80">
    <property type="match status" value="1"/>
</dbReference>
<dbReference type="EC" id="3.4.19.12" evidence="9"/>
<dbReference type="GO" id="GO:0004843">
    <property type="term" value="F:cysteine-type deubiquitinase activity"/>
    <property type="evidence" value="ECO:0007669"/>
    <property type="project" value="UniProtKB-UniRule"/>
</dbReference>
<feature type="domain" description="UBX" evidence="10">
    <location>
        <begin position="1"/>
        <end position="73"/>
    </location>
</feature>
<dbReference type="PANTHER" id="PTHR13312">
    <property type="entry name" value="HIV-INDUCED PROTEIN-7-LIKE PROTEASE"/>
    <property type="match status" value="1"/>
</dbReference>
<organism evidence="11 12">
    <name type="scientific">Phascolomyces articulosus</name>
    <dbReference type="NCBI Taxonomy" id="60185"/>
    <lineage>
        <taxon>Eukaryota</taxon>
        <taxon>Fungi</taxon>
        <taxon>Fungi incertae sedis</taxon>
        <taxon>Mucoromycota</taxon>
        <taxon>Mucoromycotina</taxon>
        <taxon>Mucoromycetes</taxon>
        <taxon>Mucorales</taxon>
        <taxon>Lichtheimiaceae</taxon>
        <taxon>Phascolomyces</taxon>
    </lineage>
</organism>
<comment type="caution">
    <text evidence="11">The sequence shown here is derived from an EMBL/GenBank/DDBJ whole genome shotgun (WGS) entry which is preliminary data.</text>
</comment>
<dbReference type="InterPro" id="IPR029071">
    <property type="entry name" value="Ubiquitin-like_domsf"/>
</dbReference>
<evidence type="ECO:0000256" key="3">
    <source>
        <dbReference type="ARBA" id="ARBA00022723"/>
    </source>
</evidence>
<dbReference type="InterPro" id="IPR048857">
    <property type="entry name" value="OTU1_Ubl"/>
</dbReference>
<dbReference type="PANTHER" id="PTHR13312:SF0">
    <property type="entry name" value="UBIQUITIN THIOESTERASE OTU1"/>
    <property type="match status" value="1"/>
</dbReference>
<evidence type="ECO:0000256" key="8">
    <source>
        <dbReference type="ARBA" id="ARBA00022833"/>
    </source>
</evidence>
<dbReference type="SUPFAM" id="SSF54236">
    <property type="entry name" value="Ubiquitin-like"/>
    <property type="match status" value="1"/>
</dbReference>
<evidence type="ECO:0000256" key="7">
    <source>
        <dbReference type="ARBA" id="ARBA00022807"/>
    </source>
</evidence>
<dbReference type="PROSITE" id="PS50033">
    <property type="entry name" value="UBX"/>
    <property type="match status" value="1"/>
</dbReference>
<keyword evidence="7 9" id="KW-0788">Thiol protease</keyword>
<accession>A0AAD5K6X3</accession>
<dbReference type="Gene3D" id="3.10.20.90">
    <property type="entry name" value="Phosphatidylinositol 3-kinase Catalytic Subunit, Chain A, domain 1"/>
    <property type="match status" value="1"/>
</dbReference>
<keyword evidence="9" id="KW-0963">Cytoplasm</keyword>
<dbReference type="Proteomes" id="UP001209540">
    <property type="component" value="Unassembled WGS sequence"/>
</dbReference>
<dbReference type="InterPro" id="IPR001012">
    <property type="entry name" value="UBX_dom"/>
</dbReference>
<dbReference type="GO" id="GO:0005634">
    <property type="term" value="C:nucleus"/>
    <property type="evidence" value="ECO:0007669"/>
    <property type="project" value="TreeGrafter"/>
</dbReference>
<evidence type="ECO:0000256" key="2">
    <source>
        <dbReference type="ARBA" id="ARBA00022670"/>
    </source>
</evidence>
<dbReference type="GO" id="GO:0036503">
    <property type="term" value="P:ERAD pathway"/>
    <property type="evidence" value="ECO:0007669"/>
    <property type="project" value="TreeGrafter"/>
</dbReference>
<evidence type="ECO:0000313" key="12">
    <source>
        <dbReference type="Proteomes" id="UP001209540"/>
    </source>
</evidence>
<dbReference type="Pfam" id="PF24560">
    <property type="entry name" value="zf-C2H2_OTU1_C"/>
    <property type="match status" value="1"/>
</dbReference>
<dbReference type="GO" id="GO:0016579">
    <property type="term" value="P:protein deubiquitination"/>
    <property type="evidence" value="ECO:0007669"/>
    <property type="project" value="TreeGrafter"/>
</dbReference>
<dbReference type="EMBL" id="JAIXMP010000006">
    <property type="protein sequence ID" value="KAI9271912.1"/>
    <property type="molecule type" value="Genomic_DNA"/>
</dbReference>
<comment type="subcellular location">
    <subcellularLocation>
        <location evidence="9">Cytoplasm</location>
    </subcellularLocation>
</comment>
<reference evidence="11" key="1">
    <citation type="journal article" date="2022" name="IScience">
        <title>Evolution of zygomycete secretomes and the origins of terrestrial fungal ecologies.</title>
        <authorList>
            <person name="Chang Y."/>
            <person name="Wang Y."/>
            <person name="Mondo S."/>
            <person name="Ahrendt S."/>
            <person name="Andreopoulos W."/>
            <person name="Barry K."/>
            <person name="Beard J."/>
            <person name="Benny G.L."/>
            <person name="Blankenship S."/>
            <person name="Bonito G."/>
            <person name="Cuomo C."/>
            <person name="Desiro A."/>
            <person name="Gervers K.A."/>
            <person name="Hundley H."/>
            <person name="Kuo A."/>
            <person name="LaButti K."/>
            <person name="Lang B.F."/>
            <person name="Lipzen A."/>
            <person name="O'Donnell K."/>
            <person name="Pangilinan J."/>
            <person name="Reynolds N."/>
            <person name="Sandor L."/>
            <person name="Smith M.E."/>
            <person name="Tsang A."/>
            <person name="Grigoriev I.V."/>
            <person name="Stajich J.E."/>
            <person name="Spatafora J.W."/>
        </authorList>
    </citation>
    <scope>NUCLEOTIDE SEQUENCE</scope>
    <source>
        <strain evidence="11">RSA 2281</strain>
    </source>
</reference>
<keyword evidence="8" id="KW-0862">Zinc</keyword>
<dbReference type="Pfam" id="PF21403">
    <property type="entry name" value="OTU1_UBXL"/>
    <property type="match status" value="1"/>
</dbReference>
<name>A0AAD5K6X3_9FUNG</name>
<evidence type="ECO:0000256" key="9">
    <source>
        <dbReference type="RuleBase" id="RU367104"/>
    </source>
</evidence>
<dbReference type="InterPro" id="IPR038765">
    <property type="entry name" value="Papain-like_cys_pep_sf"/>
</dbReference>
<dbReference type="InterPro" id="IPR057766">
    <property type="entry name" value="Znf-C2H2_OTU1-like_C"/>
</dbReference>
<dbReference type="CDD" id="cd22745">
    <property type="entry name" value="OTU_OTU1"/>
    <property type="match status" value="1"/>
</dbReference>
<dbReference type="GO" id="GO:0005829">
    <property type="term" value="C:cytosol"/>
    <property type="evidence" value="ECO:0007669"/>
    <property type="project" value="TreeGrafter"/>
</dbReference>
<reference evidence="11" key="2">
    <citation type="submission" date="2023-02" db="EMBL/GenBank/DDBJ databases">
        <authorList>
            <consortium name="DOE Joint Genome Institute"/>
            <person name="Mondo S.J."/>
            <person name="Chang Y."/>
            <person name="Wang Y."/>
            <person name="Ahrendt S."/>
            <person name="Andreopoulos W."/>
            <person name="Barry K."/>
            <person name="Beard J."/>
            <person name="Benny G.L."/>
            <person name="Blankenship S."/>
            <person name="Bonito G."/>
            <person name="Cuomo C."/>
            <person name="Desiro A."/>
            <person name="Gervers K.A."/>
            <person name="Hundley H."/>
            <person name="Kuo A."/>
            <person name="LaButti K."/>
            <person name="Lang B.F."/>
            <person name="Lipzen A."/>
            <person name="O'Donnell K."/>
            <person name="Pangilinan J."/>
            <person name="Reynolds N."/>
            <person name="Sandor L."/>
            <person name="Smith M.W."/>
            <person name="Tsang A."/>
            <person name="Grigoriev I.V."/>
            <person name="Stajich J.E."/>
            <person name="Spatafora J.W."/>
        </authorList>
    </citation>
    <scope>NUCLEOTIDE SEQUENCE</scope>
    <source>
        <strain evidence="11">RSA 2281</strain>
    </source>
</reference>
<sequence>MRLRVRHPSGASILDSLAPEHTITDLKETIAKEIGGLSWQQVEVSGGYPFRKYTNDSDTLETAGIRNGDALNVRILDTPAFAQQQPKPQQRSQATKVVETSGGYLSLRTVPDDNSCLFRSLGKLKYNCFYIYVLSRDTSMSDELRSVIAATIKEDPIEYSEATLGQNREKYIDWIQKETSWGGAIEIASIDVQTGRIDRFDYDALALAPMKDAPPDFDQTRFPVEDDSILEAAKKLAEILRQKRKFTDVANFTLKCNQCQTGLVGEKGNHTGILHLVTSKERFLF</sequence>
<keyword evidence="4" id="KW-0863">Zinc-finger</keyword>
<comment type="function">
    <text evidence="9">Hydrolase that can remove conjugated ubiquitin from proteins and may therefore play an important regulatory role at the level of protein turnover by preventing degradation.</text>
</comment>
<comment type="catalytic activity">
    <reaction evidence="1 9">
        <text>Thiol-dependent hydrolysis of ester, thioester, amide, peptide and isopeptide bonds formed by the C-terminal Gly of ubiquitin (a 76-residue protein attached to proteins as an intracellular targeting signal).</text>
        <dbReference type="EC" id="3.4.19.12"/>
    </reaction>
</comment>
<keyword evidence="2" id="KW-0645">Protease</keyword>
<keyword evidence="3" id="KW-0479">Metal-binding</keyword>
<gene>
    <name evidence="11" type="ORF">BDA99DRAFT_433536</name>
</gene>
<evidence type="ECO:0000256" key="5">
    <source>
        <dbReference type="ARBA" id="ARBA00022786"/>
    </source>
</evidence>
<dbReference type="AlphaFoldDB" id="A0AAD5K6X3"/>
<evidence type="ECO:0000256" key="4">
    <source>
        <dbReference type="ARBA" id="ARBA00022771"/>
    </source>
</evidence>
<dbReference type="SUPFAM" id="SSF54001">
    <property type="entry name" value="Cysteine proteinases"/>
    <property type="match status" value="1"/>
</dbReference>
<protein>
    <recommendedName>
        <fullName evidence="9">Ubiquitin thioesterase OTU</fullName>
        <ecNumber evidence="9">3.4.19.12</ecNumber>
    </recommendedName>
</protein>
<dbReference type="GO" id="GO:0030968">
    <property type="term" value="P:endoplasmic reticulum unfolded protein response"/>
    <property type="evidence" value="ECO:0007669"/>
    <property type="project" value="TreeGrafter"/>
</dbReference>
<evidence type="ECO:0000256" key="1">
    <source>
        <dbReference type="ARBA" id="ARBA00000707"/>
    </source>
</evidence>
<evidence type="ECO:0000313" key="11">
    <source>
        <dbReference type="EMBL" id="KAI9271912.1"/>
    </source>
</evidence>
<proteinExistence type="predicted"/>